<sequence length="117" mass="13400">MRREQFHAVYWRSARHEAEEACIHVPHRPSHHADEGRPGPSRPQRRAGERAAELEAPHLRRRGDRAQDGEDGLPDFDDAPAAFLRLRVVDYVDFQRAQGHDVGEIEAGRAYDVGWKT</sequence>
<reference evidence="2 3" key="1">
    <citation type="submission" date="2021-08" db="EMBL/GenBank/DDBJ databases">
        <title>Draft Genome Sequence of Phanerochaete sordida strain YK-624.</title>
        <authorList>
            <person name="Mori T."/>
            <person name="Dohra H."/>
            <person name="Suzuki T."/>
            <person name="Kawagishi H."/>
            <person name="Hirai H."/>
        </authorList>
    </citation>
    <scope>NUCLEOTIDE SEQUENCE [LARGE SCALE GENOMIC DNA]</scope>
    <source>
        <strain evidence="2 3">YK-624</strain>
    </source>
</reference>
<comment type="caution">
    <text evidence="2">The sequence shown here is derived from an EMBL/GenBank/DDBJ whole genome shotgun (WGS) entry which is preliminary data.</text>
</comment>
<evidence type="ECO:0000256" key="1">
    <source>
        <dbReference type="SAM" id="MobiDB-lite"/>
    </source>
</evidence>
<protein>
    <submittedName>
        <fullName evidence="2">Uncharacterized protein</fullName>
    </submittedName>
</protein>
<feature type="region of interest" description="Disordered" evidence="1">
    <location>
        <begin position="25"/>
        <end position="76"/>
    </location>
</feature>
<name>A0A9P3LEX2_9APHY</name>
<dbReference type="Proteomes" id="UP000703269">
    <property type="component" value="Unassembled WGS sequence"/>
</dbReference>
<accession>A0A9P3LEX2</accession>
<dbReference type="EMBL" id="BPQB01000024">
    <property type="protein sequence ID" value="GJE91978.1"/>
    <property type="molecule type" value="Genomic_DNA"/>
</dbReference>
<keyword evidence="3" id="KW-1185">Reference proteome</keyword>
<organism evidence="2 3">
    <name type="scientific">Phanerochaete sordida</name>
    <dbReference type="NCBI Taxonomy" id="48140"/>
    <lineage>
        <taxon>Eukaryota</taxon>
        <taxon>Fungi</taxon>
        <taxon>Dikarya</taxon>
        <taxon>Basidiomycota</taxon>
        <taxon>Agaricomycotina</taxon>
        <taxon>Agaricomycetes</taxon>
        <taxon>Polyporales</taxon>
        <taxon>Phanerochaetaceae</taxon>
        <taxon>Phanerochaete</taxon>
    </lineage>
</organism>
<proteinExistence type="predicted"/>
<feature type="compositionally biased region" description="Basic and acidic residues" evidence="1">
    <location>
        <begin position="46"/>
        <end position="68"/>
    </location>
</feature>
<gene>
    <name evidence="2" type="ORF">PsYK624_081300</name>
</gene>
<dbReference type="AlphaFoldDB" id="A0A9P3LEX2"/>
<evidence type="ECO:0000313" key="3">
    <source>
        <dbReference type="Proteomes" id="UP000703269"/>
    </source>
</evidence>
<evidence type="ECO:0000313" key="2">
    <source>
        <dbReference type="EMBL" id="GJE91978.1"/>
    </source>
</evidence>